<keyword evidence="2 6" id="KW-0812">Transmembrane</keyword>
<dbReference type="GO" id="GO:0005886">
    <property type="term" value="C:plasma membrane"/>
    <property type="evidence" value="ECO:0007669"/>
    <property type="project" value="UniProtKB-SubCell"/>
</dbReference>
<reference evidence="8 9" key="1">
    <citation type="journal article" date="2019" name="Microorganisms">
        <title>Systematic Affiliation and Genome Analysis of Subtercola vilae DB165(T) with Particular Emphasis on Cold Adaptation of an Isolate from a High-Altitude Cold Volcano Lake.</title>
        <authorList>
            <person name="Villalobos A.S."/>
            <person name="Wiese J."/>
            <person name="Imhoff J.F."/>
            <person name="Dorador C."/>
            <person name="Keller A."/>
            <person name="Hentschel U."/>
        </authorList>
    </citation>
    <scope>NUCLEOTIDE SEQUENCE [LARGE SCALE GENOMIC DNA]</scope>
    <source>
        <strain evidence="8 9">DB165</strain>
    </source>
</reference>
<sequence length="483" mass="49115">MSGADRGSERAGARSPSLEGVSSEPSTQQQIEPGDSGESGDAAAGILSRPYRWVTIGMLTLILLSAFEALAVTTVMPTISAQFDGASLYAIAFSGPLAIGVVGMVVAGNWADRSGPKRALFVSVACFVGGLIVAGFAVNMELLVLGRLVSGLGGGGLTVALYVLVARVYPERLHAGVFAGFAASWVVPSLVGPLVAGVVAETVGWRWVFLGVVVLAVLAMVMVVPVMRRFETTSTAVAWNPARILWSAVAAAAVLAASLSGQFTGPAVWMIAVGSIAVATVALRPLLPAGALRARHGLPGIILLRGIVSGSFVAAETYLPYFLTSQHALSPALAGLALSFAGLAWAAASGLQGKYSERISDVASIRIGVVLVTVAIVLVLTASLLDLSPVVSIGAWLFAGAGMGTMYPRMSMATLRLSTPLNQGFNSSALTIADSIGAAAALALTAAVFSSFAGPSAWAFTGCFALAAVLGVVALVLSGRARS</sequence>
<comment type="subcellular location">
    <subcellularLocation>
        <location evidence="1">Cell membrane</location>
        <topology evidence="1">Multi-pass membrane protein</topology>
    </subcellularLocation>
</comment>
<feature type="compositionally biased region" description="Basic and acidic residues" evidence="5">
    <location>
        <begin position="1"/>
        <end position="12"/>
    </location>
</feature>
<keyword evidence="3 6" id="KW-1133">Transmembrane helix</keyword>
<dbReference type="InterPro" id="IPR011701">
    <property type="entry name" value="MFS"/>
</dbReference>
<feature type="transmembrane region" description="Helical" evidence="6">
    <location>
        <begin position="458"/>
        <end position="477"/>
    </location>
</feature>
<dbReference type="Pfam" id="PF07690">
    <property type="entry name" value="MFS_1"/>
    <property type="match status" value="1"/>
</dbReference>
<evidence type="ECO:0000259" key="7">
    <source>
        <dbReference type="PROSITE" id="PS50850"/>
    </source>
</evidence>
<evidence type="ECO:0000256" key="1">
    <source>
        <dbReference type="ARBA" id="ARBA00004651"/>
    </source>
</evidence>
<accession>A0A4T2BH86</accession>
<feature type="transmembrane region" description="Helical" evidence="6">
    <location>
        <begin position="144"/>
        <end position="165"/>
    </location>
</feature>
<dbReference type="EMBL" id="QYRT01000053">
    <property type="protein sequence ID" value="TIH30240.1"/>
    <property type="molecule type" value="Genomic_DNA"/>
</dbReference>
<feature type="transmembrane region" description="Helical" evidence="6">
    <location>
        <begin position="329"/>
        <end position="351"/>
    </location>
</feature>
<evidence type="ECO:0000256" key="4">
    <source>
        <dbReference type="ARBA" id="ARBA00023136"/>
    </source>
</evidence>
<dbReference type="SUPFAM" id="SSF103473">
    <property type="entry name" value="MFS general substrate transporter"/>
    <property type="match status" value="1"/>
</dbReference>
<dbReference type="InterPro" id="IPR036259">
    <property type="entry name" value="MFS_trans_sf"/>
</dbReference>
<evidence type="ECO:0000313" key="8">
    <source>
        <dbReference type="EMBL" id="TIH30240.1"/>
    </source>
</evidence>
<feature type="region of interest" description="Disordered" evidence="5">
    <location>
        <begin position="1"/>
        <end position="40"/>
    </location>
</feature>
<organism evidence="8 9">
    <name type="scientific">Subtercola vilae</name>
    <dbReference type="NCBI Taxonomy" id="2056433"/>
    <lineage>
        <taxon>Bacteria</taxon>
        <taxon>Bacillati</taxon>
        <taxon>Actinomycetota</taxon>
        <taxon>Actinomycetes</taxon>
        <taxon>Micrococcales</taxon>
        <taxon>Microbacteriaceae</taxon>
        <taxon>Subtercola</taxon>
    </lineage>
</organism>
<dbReference type="Gene3D" id="1.20.1250.20">
    <property type="entry name" value="MFS general substrate transporter like domains"/>
    <property type="match status" value="2"/>
</dbReference>
<feature type="transmembrane region" description="Helical" evidence="6">
    <location>
        <begin position="177"/>
        <end position="199"/>
    </location>
</feature>
<dbReference type="OrthoDB" id="9778875at2"/>
<feature type="transmembrane region" description="Helical" evidence="6">
    <location>
        <begin position="429"/>
        <end position="452"/>
    </location>
</feature>
<protein>
    <submittedName>
        <fullName evidence="8">MFS transporter</fullName>
    </submittedName>
</protein>
<feature type="transmembrane region" description="Helical" evidence="6">
    <location>
        <begin position="267"/>
        <end position="287"/>
    </location>
</feature>
<dbReference type="GO" id="GO:0022857">
    <property type="term" value="F:transmembrane transporter activity"/>
    <property type="evidence" value="ECO:0007669"/>
    <property type="project" value="InterPro"/>
</dbReference>
<evidence type="ECO:0000256" key="5">
    <source>
        <dbReference type="SAM" id="MobiDB-lite"/>
    </source>
</evidence>
<gene>
    <name evidence="8" type="ORF">D4765_17285</name>
</gene>
<feature type="domain" description="Major facilitator superfamily (MFS) profile" evidence="7">
    <location>
        <begin position="54"/>
        <end position="483"/>
    </location>
</feature>
<evidence type="ECO:0000256" key="6">
    <source>
        <dbReference type="SAM" id="Phobius"/>
    </source>
</evidence>
<keyword evidence="4 6" id="KW-0472">Membrane</keyword>
<dbReference type="InterPro" id="IPR020846">
    <property type="entry name" value="MFS_dom"/>
</dbReference>
<feature type="transmembrane region" description="Helical" evidence="6">
    <location>
        <begin position="88"/>
        <end position="107"/>
    </location>
</feature>
<feature type="transmembrane region" description="Helical" evidence="6">
    <location>
        <begin position="53"/>
        <end position="76"/>
    </location>
</feature>
<evidence type="ECO:0000256" key="3">
    <source>
        <dbReference type="ARBA" id="ARBA00022989"/>
    </source>
</evidence>
<feature type="transmembrane region" description="Helical" evidence="6">
    <location>
        <begin position="205"/>
        <end position="224"/>
    </location>
</feature>
<dbReference type="PROSITE" id="PS50850">
    <property type="entry name" value="MFS"/>
    <property type="match status" value="1"/>
</dbReference>
<keyword evidence="9" id="KW-1185">Reference proteome</keyword>
<name>A0A4T2BH86_9MICO</name>
<feature type="transmembrane region" description="Helical" evidence="6">
    <location>
        <begin position="119"/>
        <end position="138"/>
    </location>
</feature>
<feature type="transmembrane region" description="Helical" evidence="6">
    <location>
        <begin position="244"/>
        <end position="261"/>
    </location>
</feature>
<evidence type="ECO:0000256" key="2">
    <source>
        <dbReference type="ARBA" id="ARBA00022692"/>
    </source>
</evidence>
<dbReference type="PANTHER" id="PTHR23501">
    <property type="entry name" value="MAJOR FACILITATOR SUPERFAMILY"/>
    <property type="match status" value="1"/>
</dbReference>
<comment type="caution">
    <text evidence="8">The sequence shown here is derived from an EMBL/GenBank/DDBJ whole genome shotgun (WGS) entry which is preliminary data.</text>
</comment>
<dbReference type="Proteomes" id="UP000306192">
    <property type="component" value="Unassembled WGS sequence"/>
</dbReference>
<feature type="transmembrane region" description="Helical" evidence="6">
    <location>
        <begin position="390"/>
        <end position="408"/>
    </location>
</feature>
<proteinExistence type="predicted"/>
<feature type="transmembrane region" description="Helical" evidence="6">
    <location>
        <begin position="363"/>
        <end position="384"/>
    </location>
</feature>
<feature type="transmembrane region" description="Helical" evidence="6">
    <location>
        <begin position="299"/>
        <end position="323"/>
    </location>
</feature>
<dbReference type="AlphaFoldDB" id="A0A4T2BH86"/>
<dbReference type="PANTHER" id="PTHR23501:SF154">
    <property type="entry name" value="MULTIDRUG-EFFLUX TRANSPORTER RV1634-RELATED"/>
    <property type="match status" value="1"/>
</dbReference>
<evidence type="ECO:0000313" key="9">
    <source>
        <dbReference type="Proteomes" id="UP000306192"/>
    </source>
</evidence>